<organism evidence="6 7">
    <name type="scientific">Cryptolaemus montrouzieri</name>
    <dbReference type="NCBI Taxonomy" id="559131"/>
    <lineage>
        <taxon>Eukaryota</taxon>
        <taxon>Metazoa</taxon>
        <taxon>Ecdysozoa</taxon>
        <taxon>Arthropoda</taxon>
        <taxon>Hexapoda</taxon>
        <taxon>Insecta</taxon>
        <taxon>Pterygota</taxon>
        <taxon>Neoptera</taxon>
        <taxon>Endopterygota</taxon>
        <taxon>Coleoptera</taxon>
        <taxon>Polyphaga</taxon>
        <taxon>Cucujiformia</taxon>
        <taxon>Coccinelloidea</taxon>
        <taxon>Coccinellidae</taxon>
        <taxon>Scymninae</taxon>
        <taxon>Scymnini</taxon>
        <taxon>Cryptolaemus</taxon>
    </lineage>
</organism>
<dbReference type="SUPFAM" id="SSF46689">
    <property type="entry name" value="Homeodomain-like"/>
    <property type="match status" value="1"/>
</dbReference>
<evidence type="ECO:0000313" key="7">
    <source>
        <dbReference type="Proteomes" id="UP001516400"/>
    </source>
</evidence>
<accession>A0ABD2P836</accession>
<evidence type="ECO:0000256" key="2">
    <source>
        <dbReference type="ARBA" id="ARBA00023015"/>
    </source>
</evidence>
<comment type="subcellular location">
    <subcellularLocation>
        <location evidence="1">Nucleus</location>
    </subcellularLocation>
</comment>
<proteinExistence type="predicted"/>
<reference evidence="6 7" key="1">
    <citation type="journal article" date="2021" name="BMC Biol.">
        <title>Horizontally acquired antibacterial genes associated with adaptive radiation of ladybird beetles.</title>
        <authorList>
            <person name="Li H.S."/>
            <person name="Tang X.F."/>
            <person name="Huang Y.H."/>
            <person name="Xu Z.Y."/>
            <person name="Chen M.L."/>
            <person name="Du X.Y."/>
            <person name="Qiu B.Y."/>
            <person name="Chen P.T."/>
            <person name="Zhang W."/>
            <person name="Slipinski A."/>
            <person name="Escalona H.E."/>
            <person name="Waterhouse R.M."/>
            <person name="Zwick A."/>
            <person name="Pang H."/>
        </authorList>
    </citation>
    <scope>NUCLEOTIDE SEQUENCE [LARGE SCALE GENOMIC DNA]</scope>
    <source>
        <strain evidence="6">SYSU2018</strain>
    </source>
</reference>
<evidence type="ECO:0000256" key="4">
    <source>
        <dbReference type="ARBA" id="ARBA00023242"/>
    </source>
</evidence>
<dbReference type="AlphaFoldDB" id="A0ABD2P836"/>
<dbReference type="Proteomes" id="UP001516400">
    <property type="component" value="Unassembled WGS sequence"/>
</dbReference>
<dbReference type="EMBL" id="JABFTP020000185">
    <property type="protein sequence ID" value="KAL3287114.1"/>
    <property type="molecule type" value="Genomic_DNA"/>
</dbReference>
<dbReference type="PANTHER" id="PTHR16088:SF3">
    <property type="entry name" value="GON-4-LIKE PROTEIN"/>
    <property type="match status" value="1"/>
</dbReference>
<feature type="compositionally biased region" description="Basic residues" evidence="5">
    <location>
        <begin position="467"/>
        <end position="482"/>
    </location>
</feature>
<dbReference type="PANTHER" id="PTHR16088">
    <property type="entry name" value="YY1 ASSOCIATED PROTEIN-RELATED"/>
    <property type="match status" value="1"/>
</dbReference>
<protein>
    <recommendedName>
        <fullName evidence="8">Myb-like domain-containing protein</fullName>
    </recommendedName>
</protein>
<feature type="compositionally biased region" description="Basic and acidic residues" evidence="5">
    <location>
        <begin position="483"/>
        <end position="504"/>
    </location>
</feature>
<feature type="region of interest" description="Disordered" evidence="5">
    <location>
        <begin position="431"/>
        <end position="522"/>
    </location>
</feature>
<name>A0ABD2P836_9CUCU</name>
<dbReference type="InterPro" id="IPR009057">
    <property type="entry name" value="Homeodomain-like_sf"/>
</dbReference>
<dbReference type="GO" id="GO:0005634">
    <property type="term" value="C:nucleus"/>
    <property type="evidence" value="ECO:0007669"/>
    <property type="project" value="UniProtKB-SubCell"/>
</dbReference>
<keyword evidence="4" id="KW-0539">Nucleus</keyword>
<evidence type="ECO:0000313" key="6">
    <source>
        <dbReference type="EMBL" id="KAL3287114.1"/>
    </source>
</evidence>
<dbReference type="InterPro" id="IPR052435">
    <property type="entry name" value="YY1-Transcr_Regul"/>
</dbReference>
<keyword evidence="7" id="KW-1185">Reference proteome</keyword>
<keyword evidence="2" id="KW-0805">Transcription regulation</keyword>
<dbReference type="Pfam" id="PF21227">
    <property type="entry name" value="Myb_DNA-binding_7"/>
    <property type="match status" value="1"/>
</dbReference>
<dbReference type="Gene3D" id="1.10.10.60">
    <property type="entry name" value="Homeodomain-like"/>
    <property type="match status" value="1"/>
</dbReference>
<feature type="compositionally biased region" description="Basic and acidic residues" evidence="5">
    <location>
        <begin position="449"/>
        <end position="466"/>
    </location>
</feature>
<comment type="caution">
    <text evidence="6">The sequence shown here is derived from an EMBL/GenBank/DDBJ whole genome shotgun (WGS) entry which is preliminary data.</text>
</comment>
<keyword evidence="3" id="KW-0804">Transcription</keyword>
<evidence type="ECO:0008006" key="8">
    <source>
        <dbReference type="Google" id="ProtNLM"/>
    </source>
</evidence>
<evidence type="ECO:0000256" key="3">
    <source>
        <dbReference type="ARBA" id="ARBA00023163"/>
    </source>
</evidence>
<evidence type="ECO:0000256" key="1">
    <source>
        <dbReference type="ARBA" id="ARBA00004123"/>
    </source>
</evidence>
<evidence type="ECO:0000256" key="5">
    <source>
        <dbReference type="SAM" id="MobiDB-lite"/>
    </source>
</evidence>
<gene>
    <name evidence="6" type="ORF">HHI36_001595</name>
</gene>
<sequence length="656" mass="75727">MKCFRATVSYSKYYSLRQKIRFFTEENEEYKNILKEDINDPLEMLPSMPSLNLIETSNNVSTIQPKSEDIGEENENTKDEVKNNLQDSELLDSTGSKEFKSTIENVNKNLNSEFLEMIDADKDNVEEINAFMVASSTVKSVREKKELLSLSDKKKAKKRKEYLASIAMLTPPDPTLEKDRREQFAQAYLEKLKETLEPNDYRKVEILCEDTDEKTGNAVDLYKKLRPILSPKYKDLADEFLLFLNAEQANAVGKLIPFFILNHMVKFLRNLEIYFKDQPSQLKKIYKSLLEFNDGTNASLDKVKSTILPLLRGNPLLCDCFLQIFIEESPTATLLNGTWEIIDVNKELCRPEDEAAFESVTISDSEDSACACSCHKIDEQQPLKQHCVNCGLRFMHGKVYCQTGKGFKRVQITFPFNPDVDHIARLGVQNRTKRIEHSPSKRLNSPIKEPQDENRICNESEDDDKRKNVKACKSPKKTKPKPKKDTPAKSSRKESPKKNIEKSSNKSNPCRRKRTKSIKLNDSVNRKIINDEDKVDSEFLSKPGNSSGQIKRLVNGIDWKNLPSPEYLDIHSSDSELSQDDSTKHHLPSKECYIKDKTSCENWTREEDKIILETFQQKFDQDAIQLIAKRLKKRRVDEIRTRFERLMALLQEMETS</sequence>